<dbReference type="Pfam" id="PF08352">
    <property type="entry name" value="oligo_HPY"/>
    <property type="match status" value="2"/>
</dbReference>
<evidence type="ECO:0000256" key="2">
    <source>
        <dbReference type="ARBA" id="ARBA00005417"/>
    </source>
</evidence>
<dbReference type="PROSITE" id="PS50893">
    <property type="entry name" value="ABC_TRANSPORTER_2"/>
    <property type="match status" value="2"/>
</dbReference>
<dbReference type="NCBIfam" id="TIGR01727">
    <property type="entry name" value="oligo_HPY"/>
    <property type="match status" value="2"/>
</dbReference>
<dbReference type="Proteomes" id="UP000248925">
    <property type="component" value="Unassembled WGS sequence"/>
</dbReference>
<evidence type="ECO:0000256" key="3">
    <source>
        <dbReference type="ARBA" id="ARBA00022448"/>
    </source>
</evidence>
<dbReference type="GO" id="GO:0005524">
    <property type="term" value="F:ATP binding"/>
    <property type="evidence" value="ECO:0007669"/>
    <property type="project" value="UniProtKB-KW"/>
</dbReference>
<dbReference type="InterPro" id="IPR003439">
    <property type="entry name" value="ABC_transporter-like_ATP-bd"/>
</dbReference>
<dbReference type="InterPro" id="IPR050388">
    <property type="entry name" value="ABC_Ni/Peptide_Import"/>
</dbReference>
<dbReference type="InterPro" id="IPR017871">
    <property type="entry name" value="ABC_transporter-like_CS"/>
</dbReference>
<dbReference type="GO" id="GO:0055085">
    <property type="term" value="P:transmembrane transport"/>
    <property type="evidence" value="ECO:0007669"/>
    <property type="project" value="UniProtKB-ARBA"/>
</dbReference>
<dbReference type="SUPFAM" id="SSF52540">
    <property type="entry name" value="P-loop containing nucleoside triphosphate hydrolases"/>
    <property type="match status" value="2"/>
</dbReference>
<evidence type="ECO:0000256" key="1">
    <source>
        <dbReference type="ARBA" id="ARBA00004417"/>
    </source>
</evidence>
<proteinExistence type="inferred from homology"/>
<dbReference type="InterPro" id="IPR003593">
    <property type="entry name" value="AAA+_ATPase"/>
</dbReference>
<evidence type="ECO:0000256" key="7">
    <source>
        <dbReference type="ARBA" id="ARBA00023136"/>
    </source>
</evidence>
<dbReference type="PANTHER" id="PTHR43297:SF2">
    <property type="entry name" value="DIPEPTIDE TRANSPORT ATP-BINDING PROTEIN DPPD"/>
    <property type="match status" value="1"/>
</dbReference>
<protein>
    <submittedName>
        <fullName evidence="9">ABC transporter ATP-binding protein</fullName>
    </submittedName>
</protein>
<keyword evidence="4" id="KW-1003">Cell membrane</keyword>
<keyword evidence="3" id="KW-0813">Transport</keyword>
<evidence type="ECO:0000259" key="8">
    <source>
        <dbReference type="PROSITE" id="PS50893"/>
    </source>
</evidence>
<dbReference type="NCBIfam" id="NF007739">
    <property type="entry name" value="PRK10419.1"/>
    <property type="match status" value="2"/>
</dbReference>
<gene>
    <name evidence="9" type="ORF">CPY51_09760</name>
</gene>
<dbReference type="OrthoDB" id="9802264at2"/>
<dbReference type="AlphaFoldDB" id="A0A2W4CPQ6"/>
<evidence type="ECO:0000256" key="4">
    <source>
        <dbReference type="ARBA" id="ARBA00022475"/>
    </source>
</evidence>
<dbReference type="FunFam" id="3.40.50.300:FF:000016">
    <property type="entry name" value="Oligopeptide ABC transporter ATP-binding component"/>
    <property type="match status" value="1"/>
</dbReference>
<dbReference type="SMART" id="SM00382">
    <property type="entry name" value="AAA"/>
    <property type="match status" value="2"/>
</dbReference>
<organism evidence="9 10">
    <name type="scientific">Rhizobium tubonense</name>
    <dbReference type="NCBI Taxonomy" id="484088"/>
    <lineage>
        <taxon>Bacteria</taxon>
        <taxon>Pseudomonadati</taxon>
        <taxon>Pseudomonadota</taxon>
        <taxon>Alphaproteobacteria</taxon>
        <taxon>Hyphomicrobiales</taxon>
        <taxon>Rhizobiaceae</taxon>
        <taxon>Rhizobium/Agrobacterium group</taxon>
        <taxon>Rhizobium</taxon>
    </lineage>
</organism>
<comment type="similarity">
    <text evidence="2">Belongs to the ABC transporter superfamily.</text>
</comment>
<evidence type="ECO:0000256" key="6">
    <source>
        <dbReference type="ARBA" id="ARBA00022840"/>
    </source>
</evidence>
<sequence>MNLIVSEMKGMPMSDAPNTAPGADAAPLLEIKDIRIEFRGKHETVVAVPQLSFVVRPGESYGLVGESGCGKSTTAMAIMGYLGQTGTITRGSIRFDGQELVGATDRQLRAIRGRRIAMVYQDPMSALNPVKTIGAQLAEVPLLHLGATRKEALEMAAAMLDDVRLPDAGDMLKRYPHQLSGGQQQRVVIAMALLARPSLLLLDEPTTGLDVTVEAAVIDLIGELRRRYSTSLLFISHNLGLIAESCDRVGIMYSGEMVEEGTTGDLFRHPRHPYTQGLIDCIPDIGSDKHTRTLAAIPGHIPQPQERPEGCFFAPRCAGFTAGLCDRPDLALTSAGPEHLVRCARWPEMERKPLTLPMELAERHAAVDEMQLSDVTKLYSVSAGRTLKANESVSFNVGKAEIVALVGESGCGKSTLARIVTGLDRATAGEIRLAGENIAELQARQRPKHLLQSVQMIFQNPDSTLNPSHPAAFSIRRSIKKFGVRKGKAAIEQRVRELLEMVRLSPSLADRKPSQLSGGQKQRIAIARAFAADPSLIVADEPVSALDVSVQAAVVTLLLDIQKEKHTTMLFISHDLALVRHVADKVVVMYLGKVMEQGRVDEVFGGGTHPYTEALLSAIRSPNPDEVPRERIRLTGDTPSPVNVPAGCRFATRCHRKLGTICDTVPPPIRQMSPTHEIACHIERADLSATPPVFAVGPVRQA</sequence>
<feature type="domain" description="ABC transporter" evidence="8">
    <location>
        <begin position="370"/>
        <end position="616"/>
    </location>
</feature>
<feature type="domain" description="ABC transporter" evidence="8">
    <location>
        <begin position="29"/>
        <end position="279"/>
    </location>
</feature>
<accession>A0A2W4CPQ6</accession>
<dbReference type="InterPro" id="IPR027417">
    <property type="entry name" value="P-loop_NTPase"/>
</dbReference>
<reference evidence="9 10" key="1">
    <citation type="journal article" date="2018" name="Sci. Rep.">
        <title>Rhizobium tumorigenes sp. nov., a novel plant tumorigenic bacterium isolated from cane gall tumors on thornless blackberry.</title>
        <authorList>
            <person name="Kuzmanovi N."/>
            <person name="Smalla K."/>
            <person name="Gronow S."/>
            <person name="PuBawska J."/>
        </authorList>
    </citation>
    <scope>NUCLEOTIDE SEQUENCE [LARGE SCALE GENOMIC DNA]</scope>
    <source>
        <strain evidence="9 10">CCBAU 85046</strain>
    </source>
</reference>
<dbReference type="RefSeq" id="WP_111160056.1">
    <property type="nucleotide sequence ID" value="NZ_PCDP01000030.1"/>
</dbReference>
<dbReference type="GO" id="GO:0015833">
    <property type="term" value="P:peptide transport"/>
    <property type="evidence" value="ECO:0007669"/>
    <property type="project" value="InterPro"/>
</dbReference>
<evidence type="ECO:0000313" key="9">
    <source>
        <dbReference type="EMBL" id="PZM14737.1"/>
    </source>
</evidence>
<name>A0A2W4CPQ6_9HYPH</name>
<evidence type="ECO:0000313" key="10">
    <source>
        <dbReference type="Proteomes" id="UP000248925"/>
    </source>
</evidence>
<keyword evidence="5" id="KW-0547">Nucleotide-binding</keyword>
<comment type="caution">
    <text evidence="9">The sequence shown here is derived from an EMBL/GenBank/DDBJ whole genome shotgun (WGS) entry which is preliminary data.</text>
</comment>
<keyword evidence="6 9" id="KW-0067">ATP-binding</keyword>
<dbReference type="InterPro" id="IPR013563">
    <property type="entry name" value="Oligopep_ABC_C"/>
</dbReference>
<dbReference type="NCBIfam" id="NF008453">
    <property type="entry name" value="PRK11308.1"/>
    <property type="match status" value="2"/>
</dbReference>
<dbReference type="Gene3D" id="3.40.50.300">
    <property type="entry name" value="P-loop containing nucleotide triphosphate hydrolases"/>
    <property type="match status" value="2"/>
</dbReference>
<dbReference type="Pfam" id="PF00005">
    <property type="entry name" value="ABC_tran"/>
    <property type="match status" value="2"/>
</dbReference>
<evidence type="ECO:0000256" key="5">
    <source>
        <dbReference type="ARBA" id="ARBA00022741"/>
    </source>
</evidence>
<dbReference type="CDD" id="cd03257">
    <property type="entry name" value="ABC_NikE_OppD_transporters"/>
    <property type="match status" value="2"/>
</dbReference>
<dbReference type="EMBL" id="PCDP01000030">
    <property type="protein sequence ID" value="PZM14737.1"/>
    <property type="molecule type" value="Genomic_DNA"/>
</dbReference>
<dbReference type="PANTHER" id="PTHR43297">
    <property type="entry name" value="OLIGOPEPTIDE TRANSPORT ATP-BINDING PROTEIN APPD"/>
    <property type="match status" value="1"/>
</dbReference>
<comment type="subcellular location">
    <subcellularLocation>
        <location evidence="1">Cell inner membrane</location>
        <topology evidence="1">Peripheral membrane protein</topology>
    </subcellularLocation>
</comment>
<dbReference type="PROSITE" id="PS00211">
    <property type="entry name" value="ABC_TRANSPORTER_1"/>
    <property type="match status" value="2"/>
</dbReference>
<keyword evidence="7" id="KW-0472">Membrane</keyword>
<dbReference type="GO" id="GO:0016887">
    <property type="term" value="F:ATP hydrolysis activity"/>
    <property type="evidence" value="ECO:0007669"/>
    <property type="project" value="InterPro"/>
</dbReference>
<keyword evidence="10" id="KW-1185">Reference proteome</keyword>
<dbReference type="GO" id="GO:0005886">
    <property type="term" value="C:plasma membrane"/>
    <property type="evidence" value="ECO:0007669"/>
    <property type="project" value="UniProtKB-SubCell"/>
</dbReference>